<dbReference type="InterPro" id="IPR058780">
    <property type="entry name" value="YhfM-like_dom"/>
</dbReference>
<accession>A0A939HBN2</accession>
<organism evidence="2 3">
    <name type="scientific">Proteiniclasticum aestuarii</name>
    <dbReference type="NCBI Taxonomy" id="2817862"/>
    <lineage>
        <taxon>Bacteria</taxon>
        <taxon>Bacillati</taxon>
        <taxon>Bacillota</taxon>
        <taxon>Clostridia</taxon>
        <taxon>Eubacteriales</taxon>
        <taxon>Clostridiaceae</taxon>
        <taxon>Proteiniclasticum</taxon>
    </lineage>
</organism>
<name>A0A939HBN2_9CLOT</name>
<sequence>MVKPSKRNILILLVLAVLILGGCTRLESLKVKYGFKNTDFEYLKSQEISKIIIQSTRDKGFRFIVTDKSTISGLYESLSTAKKVEEIISHEPDYVFEIHDMDGEVRYYNYVAGVSDQEQANFYNEEGSYAVTDRIDNNLIQNLYSIRKPKFFQEIYYGSFIDLIKRVKEEYNGKSIGIKFYDDVETLKYQLSRDIETFREEALKEGAVVLSHGETADVVLEVNTQGYTTIVYKAVVNLKVTAEHEAKKYYILGNYVNDLEGWETIISDAEPEEF</sequence>
<evidence type="ECO:0000313" key="2">
    <source>
        <dbReference type="EMBL" id="MBO1264982.1"/>
    </source>
</evidence>
<comment type="caution">
    <text evidence="2">The sequence shown here is derived from an EMBL/GenBank/DDBJ whole genome shotgun (WGS) entry which is preliminary data.</text>
</comment>
<evidence type="ECO:0000259" key="1">
    <source>
        <dbReference type="Pfam" id="PF26353"/>
    </source>
</evidence>
<keyword evidence="3" id="KW-1185">Reference proteome</keyword>
<dbReference type="AlphaFoldDB" id="A0A939HBN2"/>
<reference evidence="2" key="1">
    <citation type="submission" date="2021-03" db="EMBL/GenBank/DDBJ databases">
        <title>Proteiniclasticum marinus sp. nov., isolated from tidal flat sediment.</title>
        <authorList>
            <person name="Namirimu T."/>
            <person name="Yang J.-A."/>
            <person name="Yang S.-H."/>
            <person name="Kim Y.-J."/>
            <person name="Kwon K.K."/>
        </authorList>
    </citation>
    <scope>NUCLEOTIDE SEQUENCE</scope>
    <source>
        <strain evidence="2">SCR006</strain>
    </source>
</reference>
<dbReference type="PROSITE" id="PS51257">
    <property type="entry name" value="PROKAR_LIPOPROTEIN"/>
    <property type="match status" value="1"/>
</dbReference>
<feature type="domain" description="YhfM-like" evidence="1">
    <location>
        <begin position="45"/>
        <end position="149"/>
    </location>
</feature>
<dbReference type="Proteomes" id="UP000664218">
    <property type="component" value="Unassembled WGS sequence"/>
</dbReference>
<dbReference type="RefSeq" id="WP_207599501.1">
    <property type="nucleotide sequence ID" value="NZ_JAFNJU010000005.1"/>
</dbReference>
<proteinExistence type="predicted"/>
<dbReference type="Pfam" id="PF26353">
    <property type="entry name" value="YhfM"/>
    <property type="match status" value="1"/>
</dbReference>
<gene>
    <name evidence="2" type="ORF">J3A84_08075</name>
</gene>
<protein>
    <recommendedName>
        <fullName evidence="1">YhfM-like domain-containing protein</fullName>
    </recommendedName>
</protein>
<dbReference type="EMBL" id="JAFNJU010000005">
    <property type="protein sequence ID" value="MBO1264982.1"/>
    <property type="molecule type" value="Genomic_DNA"/>
</dbReference>
<evidence type="ECO:0000313" key="3">
    <source>
        <dbReference type="Proteomes" id="UP000664218"/>
    </source>
</evidence>